<dbReference type="PANTHER" id="PTHR10334">
    <property type="entry name" value="CYSTEINE-RICH SECRETORY PROTEIN-RELATED"/>
    <property type="match status" value="1"/>
</dbReference>
<feature type="signal peptide" evidence="3">
    <location>
        <begin position="1"/>
        <end position="27"/>
    </location>
</feature>
<dbReference type="InterPro" id="IPR002413">
    <property type="entry name" value="V5_allergen-like"/>
</dbReference>
<evidence type="ECO:0000256" key="3">
    <source>
        <dbReference type="SAM" id="SignalP"/>
    </source>
</evidence>
<sequence>MLFATLFHPSSCFLIILLLFSDHPSTAGTTIPDLANTAARVLNRARRAKQSKEFLYAHNIARVSSGVPPLQWNNGLARFAHKWAKQRKADCKMIHSGGPYGENMFWHRQQKTWSLEKVVTRWFEERFNYDPNTKTCASGKMCGHYTQIVWRATTAVGCARVKCNNNRGYLVVCEYDPRGNYEGESPFDQTPS</sequence>
<keyword evidence="2" id="KW-0568">Pathogenesis-related protein</keyword>
<dbReference type="GO" id="GO:0005576">
    <property type="term" value="C:extracellular region"/>
    <property type="evidence" value="ECO:0007669"/>
    <property type="project" value="InterPro"/>
</dbReference>
<evidence type="ECO:0000313" key="5">
    <source>
        <dbReference type="EMBL" id="CAH2054355.1"/>
    </source>
</evidence>
<accession>A0AAU9S1L0</accession>
<keyword evidence="6" id="KW-1185">Reference proteome</keyword>
<evidence type="ECO:0000256" key="2">
    <source>
        <dbReference type="ARBA" id="ARBA00023265"/>
    </source>
</evidence>
<feature type="domain" description="SCP" evidence="4">
    <location>
        <begin position="49"/>
        <end position="183"/>
    </location>
</feature>
<dbReference type="PROSITE" id="PS01009">
    <property type="entry name" value="CRISP_1"/>
    <property type="match status" value="1"/>
</dbReference>
<dbReference type="FunFam" id="3.40.33.10:FF:000004">
    <property type="entry name" value="CAP, cysteine-rich secretory protein, antigen 5"/>
    <property type="match status" value="1"/>
</dbReference>
<feature type="chain" id="PRO_5043505018" description="SCP domain-containing protein" evidence="3">
    <location>
        <begin position="28"/>
        <end position="192"/>
    </location>
</feature>
<name>A0AAU9S1L0_THLAR</name>
<dbReference type="AlphaFoldDB" id="A0AAU9S1L0"/>
<keyword evidence="2" id="KW-0611">Plant defense</keyword>
<organism evidence="5 6">
    <name type="scientific">Thlaspi arvense</name>
    <name type="common">Field penny-cress</name>
    <dbReference type="NCBI Taxonomy" id="13288"/>
    <lineage>
        <taxon>Eukaryota</taxon>
        <taxon>Viridiplantae</taxon>
        <taxon>Streptophyta</taxon>
        <taxon>Embryophyta</taxon>
        <taxon>Tracheophyta</taxon>
        <taxon>Spermatophyta</taxon>
        <taxon>Magnoliopsida</taxon>
        <taxon>eudicotyledons</taxon>
        <taxon>Gunneridae</taxon>
        <taxon>Pentapetalae</taxon>
        <taxon>rosids</taxon>
        <taxon>malvids</taxon>
        <taxon>Brassicales</taxon>
        <taxon>Brassicaceae</taxon>
        <taxon>Thlaspideae</taxon>
        <taxon>Thlaspi</taxon>
    </lineage>
</organism>
<dbReference type="InterPro" id="IPR018244">
    <property type="entry name" value="Allrgn_V5/Tpx1_CS"/>
</dbReference>
<evidence type="ECO:0000256" key="1">
    <source>
        <dbReference type="ARBA" id="ARBA00003143"/>
    </source>
</evidence>
<dbReference type="CDD" id="cd05381">
    <property type="entry name" value="CAP_PR-1"/>
    <property type="match status" value="1"/>
</dbReference>
<dbReference type="InterPro" id="IPR001283">
    <property type="entry name" value="CRISP-related"/>
</dbReference>
<dbReference type="PRINTS" id="PR00837">
    <property type="entry name" value="V5TPXLIKE"/>
</dbReference>
<dbReference type="Pfam" id="PF00188">
    <property type="entry name" value="CAP"/>
    <property type="match status" value="1"/>
</dbReference>
<dbReference type="SMART" id="SM00198">
    <property type="entry name" value="SCP"/>
    <property type="match status" value="1"/>
</dbReference>
<proteinExistence type="predicted"/>
<dbReference type="Proteomes" id="UP000836841">
    <property type="component" value="Chromosome 3"/>
</dbReference>
<gene>
    <name evidence="5" type="ORF">TAV2_LOCUS10552</name>
</gene>
<protein>
    <recommendedName>
        <fullName evidence="4">SCP domain-containing protein</fullName>
    </recommendedName>
</protein>
<dbReference type="Gene3D" id="3.40.33.10">
    <property type="entry name" value="CAP"/>
    <property type="match status" value="1"/>
</dbReference>
<comment type="function">
    <text evidence="1">Probably involved in the defense reaction of plants against pathogens.</text>
</comment>
<evidence type="ECO:0000259" key="4">
    <source>
        <dbReference type="SMART" id="SM00198"/>
    </source>
</evidence>
<dbReference type="SUPFAM" id="SSF55797">
    <property type="entry name" value="PR-1-like"/>
    <property type="match status" value="1"/>
</dbReference>
<evidence type="ECO:0000313" key="6">
    <source>
        <dbReference type="Proteomes" id="UP000836841"/>
    </source>
</evidence>
<reference evidence="5 6" key="1">
    <citation type="submission" date="2022-03" db="EMBL/GenBank/DDBJ databases">
        <authorList>
            <person name="Nunn A."/>
            <person name="Chopra R."/>
            <person name="Nunn A."/>
            <person name="Contreras Garrido A."/>
        </authorList>
    </citation>
    <scope>NUCLEOTIDE SEQUENCE [LARGE SCALE GENOMIC DNA]</scope>
</reference>
<dbReference type="PRINTS" id="PR00838">
    <property type="entry name" value="V5ALLERGEN"/>
</dbReference>
<dbReference type="InterPro" id="IPR014044">
    <property type="entry name" value="CAP_dom"/>
</dbReference>
<dbReference type="EMBL" id="OU466859">
    <property type="protein sequence ID" value="CAH2054355.1"/>
    <property type="molecule type" value="Genomic_DNA"/>
</dbReference>
<keyword evidence="3" id="KW-0732">Signal</keyword>
<dbReference type="InterPro" id="IPR035940">
    <property type="entry name" value="CAP_sf"/>
</dbReference>